<reference evidence="2" key="1">
    <citation type="submission" date="2020-08" db="EMBL/GenBank/DDBJ databases">
        <title>Genome public.</title>
        <authorList>
            <person name="Liu C."/>
            <person name="Sun Q."/>
        </authorList>
    </citation>
    <scope>NUCLEOTIDE SEQUENCE</scope>
    <source>
        <strain evidence="2">NSJ-32</strain>
    </source>
</reference>
<accession>A0A926DWN0</accession>
<dbReference type="Pfam" id="PF18956">
    <property type="entry name" value="DUF5699"/>
    <property type="match status" value="1"/>
</dbReference>
<dbReference type="AlphaFoldDB" id="A0A926DWN0"/>
<proteinExistence type="predicted"/>
<dbReference type="EMBL" id="JACRSQ010000057">
    <property type="protein sequence ID" value="MBC8545217.1"/>
    <property type="molecule type" value="Genomic_DNA"/>
</dbReference>
<comment type="caution">
    <text evidence="2">The sequence shown here is derived from an EMBL/GenBank/DDBJ whole genome shotgun (WGS) entry which is preliminary data.</text>
</comment>
<protein>
    <submittedName>
        <fullName evidence="2">Uncharacterized protein</fullName>
    </submittedName>
</protein>
<feature type="transmembrane region" description="Helical" evidence="1">
    <location>
        <begin position="37"/>
        <end position="54"/>
    </location>
</feature>
<keyword evidence="1" id="KW-0812">Transmembrane</keyword>
<organism evidence="2 3">
    <name type="scientific">Bianquea renquensis</name>
    <dbReference type="NCBI Taxonomy" id="2763661"/>
    <lineage>
        <taxon>Bacteria</taxon>
        <taxon>Bacillati</taxon>
        <taxon>Bacillota</taxon>
        <taxon>Clostridia</taxon>
        <taxon>Eubacteriales</taxon>
        <taxon>Bianqueaceae</taxon>
        <taxon>Bianquea</taxon>
    </lineage>
</organism>
<dbReference type="RefSeq" id="WP_249290232.1">
    <property type="nucleotide sequence ID" value="NZ_JACRSQ010000057.1"/>
</dbReference>
<name>A0A926DWN0_9FIRM</name>
<keyword evidence="1" id="KW-0472">Membrane</keyword>
<dbReference type="InterPro" id="IPR043753">
    <property type="entry name" value="DUF5699"/>
</dbReference>
<sequence>MKTLLKLPFKILVLPFALAFFLLGLAMQFLGWLSGRVLALAALLFAVGGAILLFQGEAYSGIGLLVMGFLVSPFGIPAFAEAVADFLHGLNSSLMGFIAG</sequence>
<keyword evidence="3" id="KW-1185">Reference proteome</keyword>
<evidence type="ECO:0000313" key="3">
    <source>
        <dbReference type="Proteomes" id="UP000657006"/>
    </source>
</evidence>
<feature type="transmembrane region" description="Helical" evidence="1">
    <location>
        <begin position="12"/>
        <end position="31"/>
    </location>
</feature>
<keyword evidence="1" id="KW-1133">Transmembrane helix</keyword>
<evidence type="ECO:0000313" key="2">
    <source>
        <dbReference type="EMBL" id="MBC8545217.1"/>
    </source>
</evidence>
<gene>
    <name evidence="2" type="ORF">H8730_16920</name>
</gene>
<dbReference type="Proteomes" id="UP000657006">
    <property type="component" value="Unassembled WGS sequence"/>
</dbReference>
<feature type="transmembrane region" description="Helical" evidence="1">
    <location>
        <begin position="61"/>
        <end position="80"/>
    </location>
</feature>
<evidence type="ECO:0000256" key="1">
    <source>
        <dbReference type="SAM" id="Phobius"/>
    </source>
</evidence>